<reference evidence="3" key="1">
    <citation type="submission" date="2015-05" db="EMBL/GenBank/DDBJ databases">
        <authorList>
            <person name="Urmite Genomes"/>
        </authorList>
    </citation>
    <scope>NUCLEOTIDE SEQUENCE [LARGE SCALE GENOMIC DNA]</scope>
    <source>
        <strain evidence="3">LF1</strain>
    </source>
</reference>
<organism evidence="2 3">
    <name type="scientific">Neobacillus massiliamazoniensis</name>
    <dbReference type="NCBI Taxonomy" id="1499688"/>
    <lineage>
        <taxon>Bacteria</taxon>
        <taxon>Bacillati</taxon>
        <taxon>Bacillota</taxon>
        <taxon>Bacilli</taxon>
        <taxon>Bacillales</taxon>
        <taxon>Bacillaceae</taxon>
        <taxon>Neobacillus</taxon>
    </lineage>
</organism>
<keyword evidence="1" id="KW-0812">Transmembrane</keyword>
<dbReference type="OrthoDB" id="2869231at2"/>
<keyword evidence="1" id="KW-0472">Membrane</keyword>
<evidence type="ECO:0000313" key="3">
    <source>
        <dbReference type="Proteomes" id="UP000199087"/>
    </source>
</evidence>
<evidence type="ECO:0000256" key="1">
    <source>
        <dbReference type="SAM" id="Phobius"/>
    </source>
</evidence>
<sequence length="103" mass="11481">MYNSESDVVKTNFCQSCGRMTHSYEETDFSKKTGIAYVILGWFFFAVSLLFIPILFGAVAFCMGFLTYSARSKTHGVILMFFAAMGLLLGSMFSFIVAGTMFI</sequence>
<evidence type="ECO:0000313" key="2">
    <source>
        <dbReference type="EMBL" id="CRK81083.1"/>
    </source>
</evidence>
<proteinExistence type="predicted"/>
<feature type="transmembrane region" description="Helical" evidence="1">
    <location>
        <begin position="78"/>
        <end position="102"/>
    </location>
</feature>
<name>A0A0U1NSR2_9BACI</name>
<accession>A0A0U1NSR2</accession>
<feature type="transmembrane region" description="Helical" evidence="1">
    <location>
        <begin position="35"/>
        <end position="66"/>
    </location>
</feature>
<dbReference type="EMBL" id="CVRB01000001">
    <property type="protein sequence ID" value="CRK81083.1"/>
    <property type="molecule type" value="Genomic_DNA"/>
</dbReference>
<keyword evidence="1" id="KW-1133">Transmembrane helix</keyword>
<protein>
    <submittedName>
        <fullName evidence="2">Uncharacterized protein</fullName>
    </submittedName>
</protein>
<gene>
    <name evidence="2" type="ORF">BN000_00981</name>
</gene>
<keyword evidence="3" id="KW-1185">Reference proteome</keyword>
<dbReference type="AlphaFoldDB" id="A0A0U1NSR2"/>
<dbReference type="Proteomes" id="UP000199087">
    <property type="component" value="Unassembled WGS sequence"/>
</dbReference>
<dbReference type="RefSeq" id="WP_090631604.1">
    <property type="nucleotide sequence ID" value="NZ_CVRB01000001.1"/>
</dbReference>